<accession>A0A0U1NJV9</accession>
<protein>
    <submittedName>
        <fullName evidence="2">Putative metal-dependent hydrolase of the TIM-barrel fold protein</fullName>
    </submittedName>
</protein>
<dbReference type="OrthoDB" id="9787654at2"/>
<reference evidence="2 3" key="1">
    <citation type="submission" date="2015-04" db="EMBL/GenBank/DDBJ databases">
        <authorList>
            <person name="Syromyatnikov M.Y."/>
            <person name="Popov V.N."/>
        </authorList>
    </citation>
    <scope>NUCLEOTIDE SEQUENCE [LARGE SCALE GENOMIC DNA]</scope>
    <source>
        <strain evidence="2 3">CECT 5292</strain>
    </source>
</reference>
<sequence length="288" mass="31390">MLPTALPPIDTPTSPIGNVPRGACDAHIHMVGDDMPLWDGRVEDPAAGSLDEYVTRYRHHMDVLGMERCVIVHSILYGANNDVTKAAVSAMGDAARGIGLVTDAATEADLDDLRDAGIVGVRLNYVHGGVLSWDGVKRIAPMLAARGMHVQMLMNTHKHMQELADDVRAMPVPVCFDHIGWPDLSLGTQQEGFETLRQLVSDGACHVKLSAPYRFCDAPYEAASSFIETLARANPDACVWGSDWPHIMLADAKLPDAGVLLNHFMGIVTDEDTRRRILVDTPARLYGF</sequence>
<dbReference type="STRING" id="282199.GCA_001049735_01076"/>
<dbReference type="PANTHER" id="PTHR35563:SF2">
    <property type="entry name" value="BARREL METAL-DEPENDENT HYDROLASE, PUTATIVE (AFU_ORTHOLOGUE AFUA_1G16240)-RELATED"/>
    <property type="match status" value="1"/>
</dbReference>
<organism evidence="2 3">
    <name type="scientific">Nereida ignava</name>
    <dbReference type="NCBI Taxonomy" id="282199"/>
    <lineage>
        <taxon>Bacteria</taxon>
        <taxon>Pseudomonadati</taxon>
        <taxon>Pseudomonadota</taxon>
        <taxon>Alphaproteobacteria</taxon>
        <taxon>Rhodobacterales</taxon>
        <taxon>Roseobacteraceae</taxon>
        <taxon>Nereida</taxon>
    </lineage>
</organism>
<proteinExistence type="predicted"/>
<dbReference type="Pfam" id="PF04909">
    <property type="entry name" value="Amidohydro_2"/>
    <property type="match status" value="1"/>
</dbReference>
<feature type="domain" description="Amidohydrolase-related" evidence="1">
    <location>
        <begin position="24"/>
        <end position="288"/>
    </location>
</feature>
<gene>
    <name evidence="2" type="ORF">NIG5292_01077</name>
</gene>
<evidence type="ECO:0000313" key="2">
    <source>
        <dbReference type="EMBL" id="CRK75036.1"/>
    </source>
</evidence>
<dbReference type="EMBL" id="CVQV01000005">
    <property type="protein sequence ID" value="CRK75036.1"/>
    <property type="molecule type" value="Genomic_DNA"/>
</dbReference>
<dbReference type="InterPro" id="IPR006680">
    <property type="entry name" value="Amidohydro-rel"/>
</dbReference>
<keyword evidence="2" id="KW-0378">Hydrolase</keyword>
<dbReference type="PANTHER" id="PTHR35563">
    <property type="entry name" value="BARREL METAL-DEPENDENT HYDROLASE, PUTATIVE (AFU_ORTHOLOGUE AFUA_1G16240)-RELATED"/>
    <property type="match status" value="1"/>
</dbReference>
<dbReference type="SUPFAM" id="SSF51556">
    <property type="entry name" value="Metallo-dependent hydrolases"/>
    <property type="match status" value="1"/>
</dbReference>
<dbReference type="InterPro" id="IPR032466">
    <property type="entry name" value="Metal_Hydrolase"/>
</dbReference>
<dbReference type="AlphaFoldDB" id="A0A0U1NJV9"/>
<dbReference type="RefSeq" id="WP_048598458.1">
    <property type="nucleotide sequence ID" value="NZ_CBFHGK010000008.1"/>
</dbReference>
<evidence type="ECO:0000313" key="3">
    <source>
        <dbReference type="Proteomes" id="UP000048949"/>
    </source>
</evidence>
<keyword evidence="3" id="KW-1185">Reference proteome</keyword>
<dbReference type="GO" id="GO:0016787">
    <property type="term" value="F:hydrolase activity"/>
    <property type="evidence" value="ECO:0007669"/>
    <property type="project" value="UniProtKB-KW"/>
</dbReference>
<dbReference type="InterPro" id="IPR052358">
    <property type="entry name" value="Aro_Compnd_Degr_Hydrolases"/>
</dbReference>
<evidence type="ECO:0000259" key="1">
    <source>
        <dbReference type="Pfam" id="PF04909"/>
    </source>
</evidence>
<dbReference type="Proteomes" id="UP000048949">
    <property type="component" value="Unassembled WGS sequence"/>
</dbReference>
<name>A0A0U1NJV9_9RHOB</name>
<dbReference type="Gene3D" id="3.20.20.140">
    <property type="entry name" value="Metal-dependent hydrolases"/>
    <property type="match status" value="1"/>
</dbReference>